<proteinExistence type="predicted"/>
<dbReference type="Pfam" id="PF00717">
    <property type="entry name" value="Peptidase_S24"/>
    <property type="match status" value="1"/>
</dbReference>
<dbReference type="InterPro" id="IPR050077">
    <property type="entry name" value="LexA_repressor"/>
</dbReference>
<dbReference type="CDD" id="cd06529">
    <property type="entry name" value="S24_LexA-like"/>
    <property type="match status" value="1"/>
</dbReference>
<dbReference type="PANTHER" id="PTHR33516">
    <property type="entry name" value="LEXA REPRESSOR"/>
    <property type="match status" value="1"/>
</dbReference>
<dbReference type="EMBL" id="WELI01000014">
    <property type="protein sequence ID" value="KAB7726688.1"/>
    <property type="molecule type" value="Genomic_DNA"/>
</dbReference>
<keyword evidence="3" id="KW-1185">Reference proteome</keyword>
<dbReference type="SUPFAM" id="SSF51306">
    <property type="entry name" value="LexA/Signal peptidase"/>
    <property type="match status" value="1"/>
</dbReference>
<name>A0A7J5TT16_9BACT</name>
<dbReference type="InterPro" id="IPR015927">
    <property type="entry name" value="Peptidase_S24_S26A/B/C"/>
</dbReference>
<evidence type="ECO:0000313" key="3">
    <source>
        <dbReference type="Proteomes" id="UP000488299"/>
    </source>
</evidence>
<accession>A0A7J5TT16</accession>
<gene>
    <name evidence="2" type="primary">umuD</name>
    <name evidence="2" type="ORF">F5984_23970</name>
</gene>
<dbReference type="RefSeq" id="WP_152126761.1">
    <property type="nucleotide sequence ID" value="NZ_WELI01000014.1"/>
</dbReference>
<evidence type="ECO:0000259" key="1">
    <source>
        <dbReference type="Pfam" id="PF00717"/>
    </source>
</evidence>
<keyword evidence="2" id="KW-0808">Transferase</keyword>
<dbReference type="EC" id="2.7.7.7" evidence="2"/>
<keyword evidence="2" id="KW-0548">Nucleotidyltransferase</keyword>
<dbReference type="Proteomes" id="UP000488299">
    <property type="component" value="Unassembled WGS sequence"/>
</dbReference>
<evidence type="ECO:0000313" key="2">
    <source>
        <dbReference type="EMBL" id="KAB7726688.1"/>
    </source>
</evidence>
<dbReference type="AlphaFoldDB" id="A0A7J5TT16"/>
<feature type="domain" description="Peptidase S24/S26A/S26B/S26C" evidence="1">
    <location>
        <begin position="25"/>
        <end position="141"/>
    </location>
</feature>
<comment type="caution">
    <text evidence="2">The sequence shown here is derived from an EMBL/GenBank/DDBJ whole genome shotgun (WGS) entry which is preliminary data.</text>
</comment>
<dbReference type="PANTHER" id="PTHR33516:SF2">
    <property type="entry name" value="LEXA REPRESSOR-RELATED"/>
    <property type="match status" value="1"/>
</dbReference>
<organism evidence="2 3">
    <name type="scientific">Rudanella paleaurantiibacter</name>
    <dbReference type="NCBI Taxonomy" id="2614655"/>
    <lineage>
        <taxon>Bacteria</taxon>
        <taxon>Pseudomonadati</taxon>
        <taxon>Bacteroidota</taxon>
        <taxon>Cytophagia</taxon>
        <taxon>Cytophagales</taxon>
        <taxon>Cytophagaceae</taxon>
        <taxon>Rudanella</taxon>
    </lineage>
</organism>
<dbReference type="NCBIfam" id="NF007621">
    <property type="entry name" value="PRK10276.1"/>
    <property type="match status" value="1"/>
</dbReference>
<dbReference type="InterPro" id="IPR039418">
    <property type="entry name" value="LexA-like"/>
</dbReference>
<dbReference type="Gene3D" id="2.10.109.10">
    <property type="entry name" value="Umud Fragment, subunit A"/>
    <property type="match status" value="1"/>
</dbReference>
<protein>
    <submittedName>
        <fullName evidence="2">Translesion error-prone DNA polymerase V autoproteolytic subunit</fullName>
        <ecNumber evidence="2">2.7.7.7</ecNumber>
    </submittedName>
</protein>
<dbReference type="GO" id="GO:0003887">
    <property type="term" value="F:DNA-directed DNA polymerase activity"/>
    <property type="evidence" value="ECO:0007669"/>
    <property type="project" value="UniProtKB-EC"/>
</dbReference>
<dbReference type="InterPro" id="IPR036286">
    <property type="entry name" value="LexA/Signal_pep-like_sf"/>
</dbReference>
<reference evidence="2 3" key="1">
    <citation type="submission" date="2019-10" db="EMBL/GenBank/DDBJ databases">
        <title>Rudanella paleaurantiibacter sp. nov., isolated from sludge.</title>
        <authorList>
            <person name="Xu S.Q."/>
        </authorList>
    </citation>
    <scope>NUCLEOTIDE SEQUENCE [LARGE SCALE GENOMIC DNA]</scope>
    <source>
        <strain evidence="2 3">HX-22-17</strain>
    </source>
</reference>
<sequence length="149" mass="16662">MIPCSEQLLPGELVKAKRTTRYLIPFFSSRVQAGFPSPATDYIERVCDLNDLCITNPEATYFVRAAGDSMIGDRIEPGDILIVDSSFDHVDGRIAVVSLNGDNLVKRVRLAGEMIVLLSSNDEYDPIYVHKGENFRVFGVVTWVIQKPR</sequence>